<dbReference type="Proteomes" id="UP000814140">
    <property type="component" value="Unassembled WGS sequence"/>
</dbReference>
<evidence type="ECO:0000313" key="1">
    <source>
        <dbReference type="EMBL" id="KAI0056934.1"/>
    </source>
</evidence>
<evidence type="ECO:0000313" key="2">
    <source>
        <dbReference type="Proteomes" id="UP000814140"/>
    </source>
</evidence>
<protein>
    <submittedName>
        <fullName evidence="1">Uncharacterized protein</fullName>
    </submittedName>
</protein>
<keyword evidence="2" id="KW-1185">Reference proteome</keyword>
<reference evidence="1" key="2">
    <citation type="journal article" date="2022" name="New Phytol.">
        <title>Evolutionary transition to the ectomycorrhizal habit in the genomes of a hyperdiverse lineage of mushroom-forming fungi.</title>
        <authorList>
            <person name="Looney B."/>
            <person name="Miyauchi S."/>
            <person name="Morin E."/>
            <person name="Drula E."/>
            <person name="Courty P.E."/>
            <person name="Kohler A."/>
            <person name="Kuo A."/>
            <person name="LaButti K."/>
            <person name="Pangilinan J."/>
            <person name="Lipzen A."/>
            <person name="Riley R."/>
            <person name="Andreopoulos W."/>
            <person name="He G."/>
            <person name="Johnson J."/>
            <person name="Nolan M."/>
            <person name="Tritt A."/>
            <person name="Barry K.W."/>
            <person name="Grigoriev I.V."/>
            <person name="Nagy L.G."/>
            <person name="Hibbett D."/>
            <person name="Henrissat B."/>
            <person name="Matheny P.B."/>
            <person name="Labbe J."/>
            <person name="Martin F.M."/>
        </authorList>
    </citation>
    <scope>NUCLEOTIDE SEQUENCE</scope>
    <source>
        <strain evidence="1">HHB10654</strain>
    </source>
</reference>
<reference evidence="1" key="1">
    <citation type="submission" date="2021-03" db="EMBL/GenBank/DDBJ databases">
        <authorList>
            <consortium name="DOE Joint Genome Institute"/>
            <person name="Ahrendt S."/>
            <person name="Looney B.P."/>
            <person name="Miyauchi S."/>
            <person name="Morin E."/>
            <person name="Drula E."/>
            <person name="Courty P.E."/>
            <person name="Chicoki N."/>
            <person name="Fauchery L."/>
            <person name="Kohler A."/>
            <person name="Kuo A."/>
            <person name="Labutti K."/>
            <person name="Pangilinan J."/>
            <person name="Lipzen A."/>
            <person name="Riley R."/>
            <person name="Andreopoulos W."/>
            <person name="He G."/>
            <person name="Johnson J."/>
            <person name="Barry K.W."/>
            <person name="Grigoriev I.V."/>
            <person name="Nagy L."/>
            <person name="Hibbett D."/>
            <person name="Henrissat B."/>
            <person name="Matheny P.B."/>
            <person name="Labbe J."/>
            <person name="Martin F."/>
        </authorList>
    </citation>
    <scope>NUCLEOTIDE SEQUENCE</scope>
    <source>
        <strain evidence="1">HHB10654</strain>
    </source>
</reference>
<sequence>MLPQPHTRYTLLRQDAEMIERPTDGIENTYRLFRYSTIVLLACAVLNVFLVLALFSHNNGEGVYSSPASHTSAVEMPSMYINFDTLYNGTIREDRTFPPIVNIPRGMSQVSSVQPTKVFPQWPESWLTIYGSVPINSRRLWVSPEVSTIVQFRAMDYGMENCSLALTIPPPEEDSADVIVSELREDKARVDVWALSTSSRLDLQMLSLKTRPPRAAHVGVLAASYNETHQLPSFSCRSGSYHAFELSCAGSGCGLDITVLSQTAVGLYMLQYQTK</sequence>
<comment type="caution">
    <text evidence="1">The sequence shown here is derived from an EMBL/GenBank/DDBJ whole genome shotgun (WGS) entry which is preliminary data.</text>
</comment>
<gene>
    <name evidence="1" type="ORF">BV25DRAFT_1920577</name>
</gene>
<organism evidence="1 2">
    <name type="scientific">Artomyces pyxidatus</name>
    <dbReference type="NCBI Taxonomy" id="48021"/>
    <lineage>
        <taxon>Eukaryota</taxon>
        <taxon>Fungi</taxon>
        <taxon>Dikarya</taxon>
        <taxon>Basidiomycota</taxon>
        <taxon>Agaricomycotina</taxon>
        <taxon>Agaricomycetes</taxon>
        <taxon>Russulales</taxon>
        <taxon>Auriscalpiaceae</taxon>
        <taxon>Artomyces</taxon>
    </lineage>
</organism>
<dbReference type="EMBL" id="MU277255">
    <property type="protein sequence ID" value="KAI0056934.1"/>
    <property type="molecule type" value="Genomic_DNA"/>
</dbReference>
<accession>A0ACB8SK42</accession>
<name>A0ACB8SK42_9AGAM</name>
<proteinExistence type="predicted"/>